<reference evidence="7" key="1">
    <citation type="submission" date="2017-12" db="EMBL/GenBank/DDBJ databases">
        <title>Draft genome sequence of Telmatospirillum siberiense 26-4b1T, an acidotolerant peatland alphaproteobacterium potentially involved in sulfur cycling.</title>
        <authorList>
            <person name="Hausmann B."/>
            <person name="Pjevac P."/>
            <person name="Schreck K."/>
            <person name="Herbold C.W."/>
            <person name="Daims H."/>
            <person name="Wagner M."/>
            <person name="Pester M."/>
            <person name="Loy A."/>
        </authorList>
    </citation>
    <scope>NUCLEOTIDE SEQUENCE [LARGE SCALE GENOMIC DNA]</scope>
    <source>
        <strain evidence="7">26-4b1</strain>
    </source>
</reference>
<feature type="domain" description="BMC" evidence="5">
    <location>
        <begin position="5"/>
        <end position="89"/>
    </location>
</feature>
<feature type="compositionally biased region" description="Low complexity" evidence="4">
    <location>
        <begin position="166"/>
        <end position="175"/>
    </location>
</feature>
<keyword evidence="2" id="KW-1283">Bacterial microcompartment</keyword>
<dbReference type="InterPro" id="IPR044872">
    <property type="entry name" value="CcmK/CsoS1_BMC"/>
</dbReference>
<dbReference type="InterPro" id="IPR050575">
    <property type="entry name" value="BMC_shell"/>
</dbReference>
<dbReference type="InterPro" id="IPR000249">
    <property type="entry name" value="BMC_dom"/>
</dbReference>
<keyword evidence="7" id="KW-1185">Reference proteome</keyword>
<gene>
    <name evidence="6" type="ORF">CWS72_13340</name>
</gene>
<dbReference type="GO" id="GO:0031469">
    <property type="term" value="C:bacterial microcompartment"/>
    <property type="evidence" value="ECO:0007669"/>
    <property type="project" value="UniProtKB-SubCell"/>
</dbReference>
<dbReference type="PANTHER" id="PTHR33941:SF11">
    <property type="entry name" value="BACTERIAL MICROCOMPARTMENT SHELL PROTEIN PDUJ"/>
    <property type="match status" value="1"/>
</dbReference>
<feature type="region of interest" description="Disordered" evidence="4">
    <location>
        <begin position="119"/>
        <end position="204"/>
    </location>
</feature>
<feature type="compositionally biased region" description="Pro residues" evidence="4">
    <location>
        <begin position="133"/>
        <end position="154"/>
    </location>
</feature>
<evidence type="ECO:0000313" key="6">
    <source>
        <dbReference type="EMBL" id="PKU24077.1"/>
    </source>
</evidence>
<protein>
    <recommendedName>
        <fullName evidence="5">BMC domain-containing protein</fullName>
    </recommendedName>
</protein>
<dbReference type="PANTHER" id="PTHR33941">
    <property type="entry name" value="PROPANEDIOL UTILIZATION PROTEIN PDUA"/>
    <property type="match status" value="1"/>
</dbReference>
<comment type="similarity">
    <text evidence="3">Belongs to the bacterial microcompartments protein family.</text>
</comment>
<dbReference type="CDD" id="cd07045">
    <property type="entry name" value="BMC_CcmK_like"/>
    <property type="match status" value="1"/>
</dbReference>
<dbReference type="Gene3D" id="3.30.70.1710">
    <property type="match status" value="1"/>
</dbReference>
<evidence type="ECO:0000256" key="2">
    <source>
        <dbReference type="ARBA" id="ARBA00024446"/>
    </source>
</evidence>
<organism evidence="6 7">
    <name type="scientific">Telmatospirillum siberiense</name>
    <dbReference type="NCBI Taxonomy" id="382514"/>
    <lineage>
        <taxon>Bacteria</taxon>
        <taxon>Pseudomonadati</taxon>
        <taxon>Pseudomonadota</taxon>
        <taxon>Alphaproteobacteria</taxon>
        <taxon>Rhodospirillales</taxon>
        <taxon>Rhodospirillaceae</taxon>
        <taxon>Telmatospirillum</taxon>
    </lineage>
</organism>
<evidence type="ECO:0000256" key="1">
    <source>
        <dbReference type="ARBA" id="ARBA00024322"/>
    </source>
</evidence>
<comment type="caution">
    <text evidence="6">The sequence shown here is derived from an EMBL/GenBank/DDBJ whole genome shotgun (WGS) entry which is preliminary data.</text>
</comment>
<sequence length="204" mass="20584">MDVRSLGLIETWGLTAAIEAADAGAKAANVSLLGLELARGGLVTVKFSGDVAAVHAAVSAASVAAGRVGKVVSTHVIARPNEQLHRVGLDGAASRDRRPPAVAAPVGIEVVPVQSDAVAPDVETPDGSADPAPVEPPAIEPSPIPEITPDPQEPVSPRESAVPSTVVAPRAVEAVTPPPVPPASKGSAGQPGKRTRRPKPKNRS</sequence>
<dbReference type="Proteomes" id="UP000233293">
    <property type="component" value="Unassembled WGS sequence"/>
</dbReference>
<dbReference type="InterPro" id="IPR037233">
    <property type="entry name" value="CcmK-like_sf"/>
</dbReference>
<evidence type="ECO:0000313" key="7">
    <source>
        <dbReference type="Proteomes" id="UP000233293"/>
    </source>
</evidence>
<accession>A0A2N3PUK1</accession>
<proteinExistence type="inferred from homology"/>
<comment type="subcellular location">
    <subcellularLocation>
        <location evidence="1">Bacterial microcompartment</location>
    </subcellularLocation>
</comment>
<evidence type="ECO:0000256" key="3">
    <source>
        <dbReference type="PROSITE-ProRule" id="PRU01278"/>
    </source>
</evidence>
<dbReference type="PROSITE" id="PS51930">
    <property type="entry name" value="BMC_2"/>
    <property type="match status" value="1"/>
</dbReference>
<dbReference type="RefSeq" id="WP_101251108.1">
    <property type="nucleotide sequence ID" value="NZ_PIUM01000014.1"/>
</dbReference>
<dbReference type="SMART" id="SM00877">
    <property type="entry name" value="BMC"/>
    <property type="match status" value="1"/>
</dbReference>
<dbReference type="EMBL" id="PIUM01000014">
    <property type="protein sequence ID" value="PKU24077.1"/>
    <property type="molecule type" value="Genomic_DNA"/>
</dbReference>
<dbReference type="SUPFAM" id="SSF143414">
    <property type="entry name" value="CcmK-like"/>
    <property type="match status" value="1"/>
</dbReference>
<dbReference type="AlphaFoldDB" id="A0A2N3PUK1"/>
<feature type="compositionally biased region" description="Basic residues" evidence="4">
    <location>
        <begin position="193"/>
        <end position="204"/>
    </location>
</feature>
<evidence type="ECO:0000259" key="5">
    <source>
        <dbReference type="PROSITE" id="PS51930"/>
    </source>
</evidence>
<dbReference type="Pfam" id="PF00936">
    <property type="entry name" value="BMC"/>
    <property type="match status" value="1"/>
</dbReference>
<evidence type="ECO:0000256" key="4">
    <source>
        <dbReference type="SAM" id="MobiDB-lite"/>
    </source>
</evidence>
<name>A0A2N3PUK1_9PROT</name>